<dbReference type="OrthoDB" id="2307332at2759"/>
<reference evidence="1" key="1">
    <citation type="submission" date="2022-01" db="EMBL/GenBank/DDBJ databases">
        <authorList>
            <person name="King R."/>
        </authorList>
    </citation>
    <scope>NUCLEOTIDE SEQUENCE</scope>
</reference>
<gene>
    <name evidence="1" type="ORF">NEZAVI_LOCUS14154</name>
</gene>
<protein>
    <submittedName>
        <fullName evidence="1">Uncharacterized protein</fullName>
    </submittedName>
</protein>
<sequence>MDAVALQRGFQLKAIMRPARLKSQMDEAGCQPYQTMMFYIDKLVRILSSFEKGALREALKFCGKSDPTPHSSAFNMGYLVSPYPYHNGTTPSIPVSMISCKSVLGLRHKKSIHSVYITQMI</sequence>
<dbReference type="EMBL" id="OV725082">
    <property type="protein sequence ID" value="CAH1406147.1"/>
    <property type="molecule type" value="Genomic_DNA"/>
</dbReference>
<dbReference type="AlphaFoldDB" id="A0A9P0HQZ2"/>
<evidence type="ECO:0000313" key="1">
    <source>
        <dbReference type="EMBL" id="CAH1406147.1"/>
    </source>
</evidence>
<accession>A0A9P0HQZ2</accession>
<name>A0A9P0HQZ2_NEZVI</name>
<organism evidence="1 2">
    <name type="scientific">Nezara viridula</name>
    <name type="common">Southern green stink bug</name>
    <name type="synonym">Cimex viridulus</name>
    <dbReference type="NCBI Taxonomy" id="85310"/>
    <lineage>
        <taxon>Eukaryota</taxon>
        <taxon>Metazoa</taxon>
        <taxon>Ecdysozoa</taxon>
        <taxon>Arthropoda</taxon>
        <taxon>Hexapoda</taxon>
        <taxon>Insecta</taxon>
        <taxon>Pterygota</taxon>
        <taxon>Neoptera</taxon>
        <taxon>Paraneoptera</taxon>
        <taxon>Hemiptera</taxon>
        <taxon>Heteroptera</taxon>
        <taxon>Panheteroptera</taxon>
        <taxon>Pentatomomorpha</taxon>
        <taxon>Pentatomoidea</taxon>
        <taxon>Pentatomidae</taxon>
        <taxon>Pentatominae</taxon>
        <taxon>Nezara</taxon>
    </lineage>
</organism>
<dbReference type="Proteomes" id="UP001152798">
    <property type="component" value="Chromosome 6"/>
</dbReference>
<evidence type="ECO:0000313" key="2">
    <source>
        <dbReference type="Proteomes" id="UP001152798"/>
    </source>
</evidence>
<keyword evidence="2" id="KW-1185">Reference proteome</keyword>
<proteinExistence type="predicted"/>